<comment type="caution">
    <text evidence="1">The sequence shown here is derived from an EMBL/GenBank/DDBJ whole genome shotgun (WGS) entry which is preliminary data.</text>
</comment>
<evidence type="ECO:0000313" key="2">
    <source>
        <dbReference type="Proteomes" id="UP000245880"/>
    </source>
</evidence>
<name>A0A316AFH3_9BACT</name>
<dbReference type="AlphaFoldDB" id="A0A316AFH3"/>
<organism evidence="1 2">
    <name type="scientific">Dyadobacter jejuensis</name>
    <dbReference type="NCBI Taxonomy" id="1082580"/>
    <lineage>
        <taxon>Bacteria</taxon>
        <taxon>Pseudomonadati</taxon>
        <taxon>Bacteroidota</taxon>
        <taxon>Cytophagia</taxon>
        <taxon>Cytophagales</taxon>
        <taxon>Spirosomataceae</taxon>
        <taxon>Dyadobacter</taxon>
    </lineage>
</organism>
<dbReference type="Proteomes" id="UP000245880">
    <property type="component" value="Unassembled WGS sequence"/>
</dbReference>
<proteinExistence type="predicted"/>
<evidence type="ECO:0000313" key="1">
    <source>
        <dbReference type="EMBL" id="PWJ56536.1"/>
    </source>
</evidence>
<gene>
    <name evidence="1" type="ORF">CLV98_11130</name>
</gene>
<accession>A0A316AFH3</accession>
<sequence length="68" mass="8036">MLRKLLWQFLWHEHKYNMQLSEFDSLQEGLRMIERAIGGLKSLKGAWRSCPKPSSVFSKTAIFYPHLV</sequence>
<protein>
    <submittedName>
        <fullName evidence="1">Uncharacterized protein</fullName>
    </submittedName>
</protein>
<keyword evidence="2" id="KW-1185">Reference proteome</keyword>
<dbReference type="EMBL" id="QGDT01000011">
    <property type="protein sequence ID" value="PWJ56536.1"/>
    <property type="molecule type" value="Genomic_DNA"/>
</dbReference>
<reference evidence="1 2" key="1">
    <citation type="submission" date="2018-03" db="EMBL/GenBank/DDBJ databases">
        <title>Genomic Encyclopedia of Archaeal and Bacterial Type Strains, Phase II (KMG-II): from individual species to whole genera.</title>
        <authorList>
            <person name="Goeker M."/>
        </authorList>
    </citation>
    <scope>NUCLEOTIDE SEQUENCE [LARGE SCALE GENOMIC DNA]</scope>
    <source>
        <strain evidence="1 2">DSM 100346</strain>
    </source>
</reference>